<reference evidence="2" key="1">
    <citation type="submission" date="2019-12" db="EMBL/GenBank/DDBJ databases">
        <authorList>
            <person name="Wang K."/>
            <person name="Tamayo M.G."/>
            <person name="Penner T.V."/>
            <person name="Cook B.W.M."/>
            <person name="Court D.A."/>
            <person name="Theriault S.S."/>
        </authorList>
    </citation>
    <scope>NUCLEOTIDE SEQUENCE [LARGE SCALE GENOMIC DNA]</scope>
</reference>
<evidence type="ECO:0000313" key="1">
    <source>
        <dbReference type="EMBL" id="QHS01797.1"/>
    </source>
</evidence>
<evidence type="ECO:0000313" key="2">
    <source>
        <dbReference type="Proteomes" id="UP000465071"/>
    </source>
</evidence>
<accession>A0A6B9XX80</accession>
<protein>
    <submittedName>
        <fullName evidence="1">Uncharacterized protein</fullName>
    </submittedName>
</protein>
<name>A0A6B9XX80_9CAUD</name>
<sequence length="128" mass="14357">MYKVFGDYSANPSKDKDNQIGFAYDTLLQAVDVAQNCPYSYVEIMQPGGTVITLEEFKAIVPNFLLFAGENYYPRGGYEDLIAKAATEDELRDIIAANEDKARYGSGRFQWWQIVNAKTHVIVAEGNC</sequence>
<gene>
    <name evidence="1" type="ORF">CPT_CIP9_261</name>
</gene>
<proteinExistence type="predicted"/>
<dbReference type="Proteomes" id="UP000465071">
    <property type="component" value="Segment"/>
</dbReference>
<organism evidence="1 2">
    <name type="scientific">Enterobacter phage vB_EclM_CIP9</name>
    <dbReference type="NCBI Taxonomy" id="2696340"/>
    <lineage>
        <taxon>Viruses</taxon>
        <taxon>Duplodnaviria</taxon>
        <taxon>Heunggongvirae</taxon>
        <taxon>Uroviricota</taxon>
        <taxon>Caudoviricetes</taxon>
        <taxon>Pantevenvirales</taxon>
        <taxon>Straboviridae</taxon>
        <taxon>Tevenvirinae</taxon>
        <taxon>Kanagawavirus</taxon>
        <taxon>Kanagawavirus cipnine</taxon>
    </lineage>
</organism>
<keyword evidence="2" id="KW-1185">Reference proteome</keyword>
<dbReference type="EMBL" id="MN882610">
    <property type="protein sequence ID" value="QHS01797.1"/>
    <property type="molecule type" value="Genomic_DNA"/>
</dbReference>